<dbReference type="CDD" id="cd01185">
    <property type="entry name" value="INTN1_C_like"/>
    <property type="match status" value="1"/>
</dbReference>
<evidence type="ECO:0000256" key="2">
    <source>
        <dbReference type="ARBA" id="ARBA00023125"/>
    </source>
</evidence>
<accession>A0ABW8YAH3</accession>
<evidence type="ECO:0000256" key="1">
    <source>
        <dbReference type="ARBA" id="ARBA00008857"/>
    </source>
</evidence>
<comment type="caution">
    <text evidence="5">The sequence shown here is derived from an EMBL/GenBank/DDBJ whole genome shotgun (WGS) entry which is preliminary data.</text>
</comment>
<dbReference type="PROSITE" id="PS51898">
    <property type="entry name" value="TYR_RECOMBINASE"/>
    <property type="match status" value="1"/>
</dbReference>
<dbReference type="InterPro" id="IPR002104">
    <property type="entry name" value="Integrase_catalytic"/>
</dbReference>
<dbReference type="RefSeq" id="WP_408073813.1">
    <property type="nucleotide sequence ID" value="NZ_JBELQB010000003.1"/>
</dbReference>
<dbReference type="Proteomes" id="UP001629059">
    <property type="component" value="Unassembled WGS sequence"/>
</dbReference>
<dbReference type="PANTHER" id="PTHR30349">
    <property type="entry name" value="PHAGE INTEGRASE-RELATED"/>
    <property type="match status" value="1"/>
</dbReference>
<dbReference type="Gene3D" id="1.10.443.10">
    <property type="entry name" value="Intergrase catalytic core"/>
    <property type="match status" value="1"/>
</dbReference>
<evidence type="ECO:0000259" key="4">
    <source>
        <dbReference type="PROSITE" id="PS51898"/>
    </source>
</evidence>
<dbReference type="PANTHER" id="PTHR30349:SF64">
    <property type="entry name" value="PROPHAGE INTEGRASE INTD-RELATED"/>
    <property type="match status" value="1"/>
</dbReference>
<gene>
    <name evidence="5" type="ORF">ABS768_04655</name>
</gene>
<dbReference type="InterPro" id="IPR011010">
    <property type="entry name" value="DNA_brk_join_enz"/>
</dbReference>
<keyword evidence="2" id="KW-0238">DNA-binding</keyword>
<sequence>MLETSFGLSFFLKPSTKESNSRYLYLRVTVDGIRKEISTKRKWDPKRWDAKSERAIGAKEDARSLNLFLDTLVMKINQFKTDLMYTEKTITAQRIIDFILGRVVSKALLLQEFQNHNDEMRLLVPADYALATYKRYHYTREHVRNYITYKYTTEDIELRDLDYDFISGFEIYLKTIRNCNNNSALKYISCLRKIIFRAMDKNIIPSDPFRAFKRKKTKTLKNPLSLQELITLENHAFSTQRLTTIRDIFVFQCYTGLAYIDIYNLRKSDIGIGVDGKYWILSSRKKTGNETPIPLLPKALELIEKYQSHPVCLQRESVFPVSSNQKMNEYLKEIAALCGLERDLNTHLARHTFATTITLTNGVPIETVSKMLGHSSIRTTQVYAKVIEQKIGEDMDRLQTKLTANLT</sequence>
<comment type="similarity">
    <text evidence="1">Belongs to the 'phage' integrase family.</text>
</comment>
<evidence type="ECO:0000256" key="3">
    <source>
        <dbReference type="ARBA" id="ARBA00023172"/>
    </source>
</evidence>
<dbReference type="InterPro" id="IPR025269">
    <property type="entry name" value="SAM-like_dom"/>
</dbReference>
<name>A0ABW8YAH3_9FLAO</name>
<dbReference type="InterPro" id="IPR010998">
    <property type="entry name" value="Integrase_recombinase_N"/>
</dbReference>
<dbReference type="InterPro" id="IPR035386">
    <property type="entry name" value="Arm-DNA-bind_5"/>
</dbReference>
<dbReference type="SUPFAM" id="SSF56349">
    <property type="entry name" value="DNA breaking-rejoining enzymes"/>
    <property type="match status" value="1"/>
</dbReference>
<evidence type="ECO:0000313" key="6">
    <source>
        <dbReference type="Proteomes" id="UP001629059"/>
    </source>
</evidence>
<dbReference type="Pfam" id="PF13102">
    <property type="entry name" value="Phage_int_SAM_5"/>
    <property type="match status" value="1"/>
</dbReference>
<dbReference type="InterPro" id="IPR050090">
    <property type="entry name" value="Tyrosine_recombinase_XerCD"/>
</dbReference>
<dbReference type="EMBL" id="JBELQB010000003">
    <property type="protein sequence ID" value="MFL9836777.1"/>
    <property type="molecule type" value="Genomic_DNA"/>
</dbReference>
<dbReference type="Pfam" id="PF17293">
    <property type="entry name" value="Arm-DNA-bind_5"/>
    <property type="match status" value="1"/>
</dbReference>
<organism evidence="5 6">
    <name type="scientific">Flavobacterium rhizophilum</name>
    <dbReference type="NCBI Taxonomy" id="3163296"/>
    <lineage>
        <taxon>Bacteria</taxon>
        <taxon>Pseudomonadati</taxon>
        <taxon>Bacteroidota</taxon>
        <taxon>Flavobacteriia</taxon>
        <taxon>Flavobacteriales</taxon>
        <taxon>Flavobacteriaceae</taxon>
        <taxon>Flavobacterium</taxon>
    </lineage>
</organism>
<dbReference type="Gene3D" id="1.10.150.130">
    <property type="match status" value="1"/>
</dbReference>
<dbReference type="InterPro" id="IPR013762">
    <property type="entry name" value="Integrase-like_cat_sf"/>
</dbReference>
<evidence type="ECO:0000313" key="5">
    <source>
        <dbReference type="EMBL" id="MFL9836777.1"/>
    </source>
</evidence>
<protein>
    <submittedName>
        <fullName evidence="5">Site-specific integrase</fullName>
    </submittedName>
</protein>
<keyword evidence="3" id="KW-0233">DNA recombination</keyword>
<keyword evidence="6" id="KW-1185">Reference proteome</keyword>
<dbReference type="Pfam" id="PF00589">
    <property type="entry name" value="Phage_integrase"/>
    <property type="match status" value="1"/>
</dbReference>
<feature type="domain" description="Tyr recombinase" evidence="4">
    <location>
        <begin position="219"/>
        <end position="396"/>
    </location>
</feature>
<proteinExistence type="inferred from homology"/>
<reference evidence="5 6" key="1">
    <citation type="submission" date="2024-06" db="EMBL/GenBank/DDBJ databases">
        <authorList>
            <person name="Kaempfer P."/>
            <person name="Viver T."/>
        </authorList>
    </citation>
    <scope>NUCLEOTIDE SEQUENCE [LARGE SCALE GENOMIC DNA]</scope>
    <source>
        <strain evidence="5 6">ST-75</strain>
    </source>
</reference>